<name>A0A6P8GT97_CLUHA</name>
<feature type="compositionally biased region" description="Polar residues" evidence="1">
    <location>
        <begin position="13"/>
        <end position="28"/>
    </location>
</feature>
<dbReference type="KEGG" id="char:116224098"/>
<protein>
    <submittedName>
        <fullName evidence="4 5">Uncharacterized protein LOC116224098 isoform X1</fullName>
    </submittedName>
</protein>
<keyword evidence="2" id="KW-0812">Transmembrane</keyword>
<sequence>MYPHTLTQLDRWNPFSTPFSGMHQNEQPVQGAPEEAHPKRKLPSVDYDTCLSDGEAGEFVHWSEEVQWFEDQLEEKKEGAVANGKASWHTTRILTRAMVANSNGIQKAFGQQNKEIIPNGIHGPKDIKLWMPLWAKLAGFLVFGVLTGCLLYIFQVDEIVSPPPVEEVIQEPEDTGMFTWEWISIVVAETVGEFIFLTKSLFSIFLGGFDYIIV</sequence>
<dbReference type="OrthoDB" id="10332957at2759"/>
<keyword evidence="2" id="KW-1133">Transmembrane helix</keyword>
<proteinExistence type="predicted"/>
<keyword evidence="3" id="KW-1185">Reference proteome</keyword>
<feature type="transmembrane region" description="Helical" evidence="2">
    <location>
        <begin position="133"/>
        <end position="154"/>
    </location>
</feature>
<dbReference type="RefSeq" id="XP_031438708.1">
    <property type="nucleotide sequence ID" value="XM_031582848.1"/>
</dbReference>
<dbReference type="AlphaFoldDB" id="A0A6P8GT97"/>
<evidence type="ECO:0000313" key="4">
    <source>
        <dbReference type="RefSeq" id="XP_031438707.1"/>
    </source>
</evidence>
<dbReference type="RefSeq" id="XP_031438707.1">
    <property type="nucleotide sequence ID" value="XM_031582847.2"/>
</dbReference>
<reference evidence="4 5" key="1">
    <citation type="submission" date="2025-04" db="UniProtKB">
        <authorList>
            <consortium name="RefSeq"/>
        </authorList>
    </citation>
    <scope>IDENTIFICATION</scope>
</reference>
<organism evidence="3 4">
    <name type="scientific">Clupea harengus</name>
    <name type="common">Atlantic herring</name>
    <dbReference type="NCBI Taxonomy" id="7950"/>
    <lineage>
        <taxon>Eukaryota</taxon>
        <taxon>Metazoa</taxon>
        <taxon>Chordata</taxon>
        <taxon>Craniata</taxon>
        <taxon>Vertebrata</taxon>
        <taxon>Euteleostomi</taxon>
        <taxon>Actinopterygii</taxon>
        <taxon>Neopterygii</taxon>
        <taxon>Teleostei</taxon>
        <taxon>Clupei</taxon>
        <taxon>Clupeiformes</taxon>
        <taxon>Clupeoidei</taxon>
        <taxon>Clupeidae</taxon>
        <taxon>Clupea</taxon>
    </lineage>
</organism>
<feature type="region of interest" description="Disordered" evidence="1">
    <location>
        <begin position="13"/>
        <end position="40"/>
    </location>
</feature>
<feature type="transmembrane region" description="Helical" evidence="2">
    <location>
        <begin position="194"/>
        <end position="213"/>
    </location>
</feature>
<evidence type="ECO:0000313" key="3">
    <source>
        <dbReference type="Proteomes" id="UP000515152"/>
    </source>
</evidence>
<dbReference type="Proteomes" id="UP000515152">
    <property type="component" value="Chromosome 16"/>
</dbReference>
<dbReference type="GeneID" id="116224098"/>
<evidence type="ECO:0000256" key="2">
    <source>
        <dbReference type="SAM" id="Phobius"/>
    </source>
</evidence>
<evidence type="ECO:0000313" key="5">
    <source>
        <dbReference type="RefSeq" id="XP_031438708.1"/>
    </source>
</evidence>
<accession>A0A6P8GT97</accession>
<evidence type="ECO:0000256" key="1">
    <source>
        <dbReference type="SAM" id="MobiDB-lite"/>
    </source>
</evidence>
<keyword evidence="2" id="KW-0472">Membrane</keyword>
<gene>
    <name evidence="4 5" type="primary">LOC116224098</name>
</gene>